<dbReference type="SUPFAM" id="SSF53756">
    <property type="entry name" value="UDP-Glycosyltransferase/glycogen phosphorylase"/>
    <property type="match status" value="1"/>
</dbReference>
<evidence type="ECO:0000259" key="2">
    <source>
        <dbReference type="Pfam" id="PF00534"/>
    </source>
</evidence>
<comment type="caution">
    <text evidence="5">The sequence shown here is derived from an EMBL/GenBank/DDBJ whole genome shotgun (WGS) entry which is preliminary data.</text>
</comment>
<dbReference type="PANTHER" id="PTHR46401:SF2">
    <property type="entry name" value="GLYCOSYLTRANSFERASE WBBK-RELATED"/>
    <property type="match status" value="1"/>
</dbReference>
<dbReference type="InterPro" id="IPR001296">
    <property type="entry name" value="Glyco_trans_1"/>
</dbReference>
<feature type="domain" description="Glycosyl transferase family 1" evidence="2">
    <location>
        <begin position="160"/>
        <end position="311"/>
    </location>
</feature>
<evidence type="ECO:0000313" key="6">
    <source>
        <dbReference type="Proteomes" id="UP000283426"/>
    </source>
</evidence>
<dbReference type="Proteomes" id="UP000284243">
    <property type="component" value="Unassembled WGS sequence"/>
</dbReference>
<evidence type="ECO:0000313" key="7">
    <source>
        <dbReference type="Proteomes" id="UP000284243"/>
    </source>
</evidence>
<dbReference type="Proteomes" id="UP000283426">
    <property type="component" value="Unassembled WGS sequence"/>
</dbReference>
<dbReference type="GO" id="GO:0016757">
    <property type="term" value="F:glycosyltransferase activity"/>
    <property type="evidence" value="ECO:0007669"/>
    <property type="project" value="UniProtKB-KW"/>
</dbReference>
<evidence type="ECO:0000256" key="1">
    <source>
        <dbReference type="ARBA" id="ARBA00022679"/>
    </source>
</evidence>
<organism evidence="5 6">
    <name type="scientific">Odoribacter splanchnicus</name>
    <dbReference type="NCBI Taxonomy" id="28118"/>
    <lineage>
        <taxon>Bacteria</taxon>
        <taxon>Pseudomonadati</taxon>
        <taxon>Bacteroidota</taxon>
        <taxon>Bacteroidia</taxon>
        <taxon>Bacteroidales</taxon>
        <taxon>Odoribacteraceae</taxon>
        <taxon>Odoribacter</taxon>
    </lineage>
</organism>
<reference evidence="6 7" key="1">
    <citation type="submission" date="2018-08" db="EMBL/GenBank/DDBJ databases">
        <title>A genome reference for cultivated species of the human gut microbiota.</title>
        <authorList>
            <person name="Zou Y."/>
            <person name="Xue W."/>
            <person name="Luo G."/>
        </authorList>
    </citation>
    <scope>NUCLEOTIDE SEQUENCE [LARGE SCALE GENOMIC DNA]</scope>
    <source>
        <strain evidence="5 6">AF14-6AC</strain>
        <strain evidence="4 7">AF16-14</strain>
    </source>
</reference>
<gene>
    <name evidence="5" type="ORF">DWW24_20810</name>
    <name evidence="4" type="ORF">DWW57_17020</name>
    <name evidence="3" type="ORF">PN645_09040</name>
</gene>
<dbReference type="RefSeq" id="WP_013613196.1">
    <property type="nucleotide sequence ID" value="NZ_CABJFF010000025.1"/>
</dbReference>
<evidence type="ECO:0000313" key="3">
    <source>
        <dbReference type="EMBL" id="MDB9223150.1"/>
    </source>
</evidence>
<dbReference type="Pfam" id="PF00534">
    <property type="entry name" value="Glycos_transf_1"/>
    <property type="match status" value="1"/>
</dbReference>
<dbReference type="EMBL" id="JAQMRD010000009">
    <property type="protein sequence ID" value="MDB9223150.1"/>
    <property type="molecule type" value="Genomic_DNA"/>
</dbReference>
<dbReference type="GeneID" id="61276258"/>
<dbReference type="PANTHER" id="PTHR46401">
    <property type="entry name" value="GLYCOSYLTRANSFERASE WBBK-RELATED"/>
    <property type="match status" value="1"/>
</dbReference>
<dbReference type="Gene3D" id="3.40.50.2000">
    <property type="entry name" value="Glycogen Phosphorylase B"/>
    <property type="match status" value="1"/>
</dbReference>
<accession>A0A412W2B5</accession>
<protein>
    <submittedName>
        <fullName evidence="5">Glycosyltransferase</fullName>
        <ecNumber evidence="3">2.4.-.-</ecNumber>
    </submittedName>
</protein>
<keyword evidence="3" id="KW-0328">Glycosyltransferase</keyword>
<name>A0A412W2B5_9BACT</name>
<dbReference type="EMBL" id="QRYW01000065">
    <property type="protein sequence ID" value="RGV17823.1"/>
    <property type="molecule type" value="Genomic_DNA"/>
</dbReference>
<keyword evidence="1 5" id="KW-0808">Transferase</keyword>
<dbReference type="OMA" id="CKYIYLD"/>
<reference evidence="3" key="2">
    <citation type="submission" date="2023-01" db="EMBL/GenBank/DDBJ databases">
        <title>Human gut microbiome strain richness.</title>
        <authorList>
            <person name="Chen-Liaw A."/>
        </authorList>
    </citation>
    <scope>NUCLEOTIDE SEQUENCE</scope>
    <source>
        <strain evidence="3">RTP21484st1_B7_RTP21484_190118</strain>
    </source>
</reference>
<sequence length="334" mass="38840">MIIEASQINSNGGIVLLELLLRHLSCCNTKVLVYIAYEAVYERLKKYQSDSIILQRTSPWATFFRYMRKRDKVLYFCNLPPFVRNRDSVFYIHNLFFVNKPRWTKDDSTLSLNLRKFVYYLWIKLFINKVTVTGCQTVEMQRLLNENFGKPALLLPFYEEVKVVENTREKEFDFFYPGSSDNHKNNVRLLDAVAKALEQVKFRIALTLDDRNPKLLEMITRINSLYDFHPVVNLGKISHDEVFEIYGRSKALLFPSLKESLGLPLIEANQLGLKVLVSNLPFANDILVNPITFDPKSSDSIATVIMNFLQGTYDEVVQSLKLSNKIKELLDFLR</sequence>
<dbReference type="EC" id="2.4.-.-" evidence="3"/>
<dbReference type="Proteomes" id="UP001212263">
    <property type="component" value="Unassembled WGS sequence"/>
</dbReference>
<evidence type="ECO:0000313" key="4">
    <source>
        <dbReference type="EMBL" id="RGU54169.1"/>
    </source>
</evidence>
<evidence type="ECO:0000313" key="5">
    <source>
        <dbReference type="EMBL" id="RGV17823.1"/>
    </source>
</evidence>
<proteinExistence type="predicted"/>
<dbReference type="AlphaFoldDB" id="A0A412W2B5"/>
<dbReference type="EMBL" id="QRYC01000036">
    <property type="protein sequence ID" value="RGU54169.1"/>
    <property type="molecule type" value="Genomic_DNA"/>
</dbReference>